<dbReference type="SUPFAM" id="SSF49464">
    <property type="entry name" value="Carboxypeptidase regulatory domain-like"/>
    <property type="match status" value="1"/>
</dbReference>
<protein>
    <recommendedName>
        <fullName evidence="1">Outer membrane protein beta-barrel domain-containing protein</fullName>
    </recommendedName>
</protein>
<comment type="caution">
    <text evidence="2">The sequence shown here is derived from an EMBL/GenBank/DDBJ whole genome shotgun (WGS) entry which is preliminary data.</text>
</comment>
<organism evidence="2 3">
    <name type="scientific">Thermonema lapsum</name>
    <dbReference type="NCBI Taxonomy" id="28195"/>
    <lineage>
        <taxon>Bacteria</taxon>
        <taxon>Pseudomonadati</taxon>
        <taxon>Bacteroidota</taxon>
        <taxon>Cytophagia</taxon>
        <taxon>Cytophagales</taxon>
        <taxon>Thermonemataceae</taxon>
        <taxon>Thermonema</taxon>
    </lineage>
</organism>
<feature type="domain" description="Outer membrane protein beta-barrel" evidence="1">
    <location>
        <begin position="375"/>
        <end position="772"/>
    </location>
</feature>
<name>A0A846MTS2_9BACT</name>
<dbReference type="Gene3D" id="2.60.40.1120">
    <property type="entry name" value="Carboxypeptidase-like, regulatory domain"/>
    <property type="match status" value="1"/>
</dbReference>
<sequence>MKKALFLLLFSVLPLQDLLAQRQLSGCVQDEGGGLPYATVQLTDSAAVTLSTAADERGCFQLQVPESGVYHLWITYVGYEDYYQQVEITQDTHLEIRMQPGIQLKGVEITASKPLISPTADGMTMSWSNTEALKGLTMQQALTRLPMLRKKADGLPEMVGKGRTVYYLNGRRSFLPQEQIKTLLESLPAEEIERVELVLNPGAEYDEQGDVAIVKIYLRKGSLYSRYYLNAWTLQRTFNSQGGNLTWAKQGKWNSTLTLGASNNITYHIYKNDIMERDGSAASYNDSRNIGRGGLATWLSWIASHTKPSGQLWEVQMSGHYSTNQNSPSRDFNNFRQERYVGNTVQTVAMGKQNNSTMGIDGGGTLGLFYEQPLKKGKLTLNTVFSYYNKETEGIMSYEDYLSNDEDRRRQYVLQSIRSLYNKVDYEGALSEKSVLMAGVYGAYSVNGNDTRWWQWQQSGYVLEEKNSFVYDYREHYITPYVAWRKQWSARWQSKVGLRVENTFNEGFLNGERKFENTYFNPLPDLSILFVQNENHTWQLQSRGSIRRPAFWELNPYRFYSAPNYYVENNPFLQPSYNISNTLSHIIRQKIVLGLVWSYTGRQSAQMLLEDEEGNNAYKRLNAADFHSGSIFANYTESFWQERGQLNLSAYGGYFQYLPYTAYESIISDAINFTWSTSGTLTLVPVQKEGKVLSVDIGGYLQGPFNQMNMQIAPLFSFYVDTNYNFGDWTISLITDDLGRNYISRLDVNMYSRISKQWMYQDARYVQLRVRYSFGSRIAKSQEGRLDKGDIGQRVGK</sequence>
<dbReference type="Pfam" id="PF14905">
    <property type="entry name" value="OMP_b-brl_3"/>
    <property type="match status" value="1"/>
</dbReference>
<evidence type="ECO:0000313" key="2">
    <source>
        <dbReference type="EMBL" id="NIK74627.1"/>
    </source>
</evidence>
<dbReference type="SUPFAM" id="SSF56935">
    <property type="entry name" value="Porins"/>
    <property type="match status" value="1"/>
</dbReference>
<dbReference type="AlphaFoldDB" id="A0A846MTS2"/>
<accession>A0A846MTS2</accession>
<dbReference type="RefSeq" id="WP_166920583.1">
    <property type="nucleotide sequence ID" value="NZ_JAASRN010000004.1"/>
</dbReference>
<dbReference type="EMBL" id="JAASRN010000004">
    <property type="protein sequence ID" value="NIK74627.1"/>
    <property type="molecule type" value="Genomic_DNA"/>
</dbReference>
<dbReference type="InterPro" id="IPR041700">
    <property type="entry name" value="OMP_b-brl_3"/>
</dbReference>
<dbReference type="InterPro" id="IPR008969">
    <property type="entry name" value="CarboxyPept-like_regulatory"/>
</dbReference>
<dbReference type="Proteomes" id="UP000537126">
    <property type="component" value="Unassembled WGS sequence"/>
</dbReference>
<evidence type="ECO:0000259" key="1">
    <source>
        <dbReference type="Pfam" id="PF14905"/>
    </source>
</evidence>
<proteinExistence type="predicted"/>
<reference evidence="2 3" key="1">
    <citation type="submission" date="2020-03" db="EMBL/GenBank/DDBJ databases">
        <title>Genomic Encyclopedia of Type Strains, Phase IV (KMG-IV): sequencing the most valuable type-strain genomes for metagenomic binning, comparative biology and taxonomic classification.</title>
        <authorList>
            <person name="Goeker M."/>
        </authorList>
    </citation>
    <scope>NUCLEOTIDE SEQUENCE [LARGE SCALE GENOMIC DNA]</scope>
    <source>
        <strain evidence="2 3">DSM 5718</strain>
    </source>
</reference>
<gene>
    <name evidence="2" type="ORF">FHS56_002156</name>
</gene>
<keyword evidence="3" id="KW-1185">Reference proteome</keyword>
<dbReference type="Pfam" id="PF13715">
    <property type="entry name" value="CarbopepD_reg_2"/>
    <property type="match status" value="1"/>
</dbReference>
<evidence type="ECO:0000313" key="3">
    <source>
        <dbReference type="Proteomes" id="UP000537126"/>
    </source>
</evidence>